<organism evidence="10 11">
    <name type="scientific">Oedothorax gibbosus</name>
    <dbReference type="NCBI Taxonomy" id="931172"/>
    <lineage>
        <taxon>Eukaryota</taxon>
        <taxon>Metazoa</taxon>
        <taxon>Ecdysozoa</taxon>
        <taxon>Arthropoda</taxon>
        <taxon>Chelicerata</taxon>
        <taxon>Arachnida</taxon>
        <taxon>Araneae</taxon>
        <taxon>Araneomorphae</taxon>
        <taxon>Entelegynae</taxon>
        <taxon>Araneoidea</taxon>
        <taxon>Linyphiidae</taxon>
        <taxon>Erigoninae</taxon>
        <taxon>Oedothorax</taxon>
    </lineage>
</organism>
<dbReference type="Pfam" id="PF23611">
    <property type="entry name" value="zf-C2H2_16"/>
    <property type="match status" value="1"/>
</dbReference>
<keyword evidence="5" id="KW-0862">Zinc</keyword>
<protein>
    <recommendedName>
        <fullName evidence="9">C2H2-type domain-containing protein</fullName>
    </recommendedName>
</protein>
<evidence type="ECO:0000256" key="7">
    <source>
        <dbReference type="ARBA" id="ARBA00037948"/>
    </source>
</evidence>
<evidence type="ECO:0000256" key="5">
    <source>
        <dbReference type="ARBA" id="ARBA00022833"/>
    </source>
</evidence>
<dbReference type="SUPFAM" id="SSF57667">
    <property type="entry name" value="beta-beta-alpha zinc fingers"/>
    <property type="match status" value="2"/>
</dbReference>
<evidence type="ECO:0000256" key="4">
    <source>
        <dbReference type="ARBA" id="ARBA00022771"/>
    </source>
</evidence>
<dbReference type="PROSITE" id="PS00028">
    <property type="entry name" value="ZINC_FINGER_C2H2_1"/>
    <property type="match status" value="2"/>
</dbReference>
<keyword evidence="11" id="KW-1185">Reference proteome</keyword>
<feature type="domain" description="C2H2-type" evidence="9">
    <location>
        <begin position="57"/>
        <end position="84"/>
    </location>
</feature>
<dbReference type="GO" id="GO:0045893">
    <property type="term" value="P:positive regulation of DNA-templated transcription"/>
    <property type="evidence" value="ECO:0007669"/>
    <property type="project" value="UniProtKB-ARBA"/>
</dbReference>
<dbReference type="InterPro" id="IPR056438">
    <property type="entry name" value="Znf-C2H2_CTCF"/>
</dbReference>
<keyword evidence="2" id="KW-0479">Metal-binding</keyword>
<feature type="domain" description="C2H2-type" evidence="9">
    <location>
        <begin position="86"/>
        <end position="113"/>
    </location>
</feature>
<comment type="similarity">
    <text evidence="7">Belongs to the snail C2H2-type zinc-finger protein family.</text>
</comment>
<dbReference type="PANTHER" id="PTHR24388">
    <property type="entry name" value="ZINC FINGER PROTEIN"/>
    <property type="match status" value="1"/>
</dbReference>
<dbReference type="GO" id="GO:0000981">
    <property type="term" value="F:DNA-binding transcription factor activity, RNA polymerase II-specific"/>
    <property type="evidence" value="ECO:0007669"/>
    <property type="project" value="TreeGrafter"/>
</dbReference>
<gene>
    <name evidence="10" type="ORF">JTE90_027939</name>
</gene>
<dbReference type="FunFam" id="3.30.160.60:FF:000448">
    <property type="entry name" value="RE1-silencing transcription factor A"/>
    <property type="match status" value="1"/>
</dbReference>
<dbReference type="GO" id="GO:0005634">
    <property type="term" value="C:nucleus"/>
    <property type="evidence" value="ECO:0007669"/>
    <property type="project" value="UniProtKB-SubCell"/>
</dbReference>
<dbReference type="SMART" id="SM00355">
    <property type="entry name" value="ZnF_C2H2"/>
    <property type="match status" value="3"/>
</dbReference>
<dbReference type="EMBL" id="JAFNEN010000091">
    <property type="protein sequence ID" value="KAG8195195.1"/>
    <property type="molecule type" value="Genomic_DNA"/>
</dbReference>
<dbReference type="InterPro" id="IPR013087">
    <property type="entry name" value="Znf_C2H2_type"/>
</dbReference>
<dbReference type="AlphaFoldDB" id="A0AAV6VEG8"/>
<comment type="subcellular location">
    <subcellularLocation>
        <location evidence="1">Nucleus</location>
    </subcellularLocation>
</comment>
<dbReference type="Pfam" id="PF13894">
    <property type="entry name" value="zf-C2H2_4"/>
    <property type="match status" value="1"/>
</dbReference>
<evidence type="ECO:0000313" key="11">
    <source>
        <dbReference type="Proteomes" id="UP000827092"/>
    </source>
</evidence>
<accession>A0AAV6VEG8</accession>
<dbReference type="GO" id="GO:0008270">
    <property type="term" value="F:zinc ion binding"/>
    <property type="evidence" value="ECO:0007669"/>
    <property type="project" value="UniProtKB-KW"/>
</dbReference>
<reference evidence="10 11" key="1">
    <citation type="journal article" date="2022" name="Nat. Ecol. Evol.">
        <title>A masculinizing supergene underlies an exaggerated male reproductive morph in a spider.</title>
        <authorList>
            <person name="Hendrickx F."/>
            <person name="De Corte Z."/>
            <person name="Sonet G."/>
            <person name="Van Belleghem S.M."/>
            <person name="Kostlbacher S."/>
            <person name="Vangestel C."/>
        </authorList>
    </citation>
    <scope>NUCLEOTIDE SEQUENCE [LARGE SCALE GENOMIC DNA]</scope>
    <source>
        <strain evidence="10">W744_W776</strain>
    </source>
</reference>
<evidence type="ECO:0000259" key="9">
    <source>
        <dbReference type="PROSITE" id="PS50157"/>
    </source>
</evidence>
<evidence type="ECO:0000256" key="8">
    <source>
        <dbReference type="PROSITE-ProRule" id="PRU00042"/>
    </source>
</evidence>
<sequence>MFKSIILGIKKLFRFNSTDVIEEDSKRPYKCHLCPYAAHTRSNLKNHINAHTGERPYKCPVCGRGFTQKGNMKKHEQQHGEDRFPLDCHICGDAFENKLEFQQHMLAHFLEDD</sequence>
<dbReference type="PANTHER" id="PTHR24388:SF104">
    <property type="entry name" value="AT-RICH BINDING PROTEIN-RELATED"/>
    <property type="match status" value="1"/>
</dbReference>
<feature type="domain" description="C2H2-type" evidence="9">
    <location>
        <begin position="29"/>
        <end position="56"/>
    </location>
</feature>
<comment type="caution">
    <text evidence="10">The sequence shown here is derived from an EMBL/GenBank/DDBJ whole genome shotgun (WGS) entry which is preliminary data.</text>
</comment>
<dbReference type="GO" id="GO:0000978">
    <property type="term" value="F:RNA polymerase II cis-regulatory region sequence-specific DNA binding"/>
    <property type="evidence" value="ECO:0007669"/>
    <property type="project" value="TreeGrafter"/>
</dbReference>
<dbReference type="Pfam" id="PF00096">
    <property type="entry name" value="zf-C2H2"/>
    <property type="match status" value="1"/>
</dbReference>
<evidence type="ECO:0000256" key="1">
    <source>
        <dbReference type="ARBA" id="ARBA00004123"/>
    </source>
</evidence>
<keyword evidence="4 8" id="KW-0863">Zinc-finger</keyword>
<dbReference type="FunFam" id="3.30.160.60:FF:001732">
    <property type="entry name" value="Zgc:162936"/>
    <property type="match status" value="1"/>
</dbReference>
<dbReference type="Proteomes" id="UP000827092">
    <property type="component" value="Unassembled WGS sequence"/>
</dbReference>
<dbReference type="GO" id="GO:0005694">
    <property type="term" value="C:chromosome"/>
    <property type="evidence" value="ECO:0007669"/>
    <property type="project" value="UniProtKB-ARBA"/>
</dbReference>
<dbReference type="InterPro" id="IPR050527">
    <property type="entry name" value="Snail/Krueppel_Znf"/>
</dbReference>
<evidence type="ECO:0000313" key="10">
    <source>
        <dbReference type="EMBL" id="KAG8195195.1"/>
    </source>
</evidence>
<name>A0AAV6VEG8_9ARAC</name>
<evidence type="ECO:0000256" key="6">
    <source>
        <dbReference type="ARBA" id="ARBA00023242"/>
    </source>
</evidence>
<keyword evidence="3" id="KW-0677">Repeat</keyword>
<proteinExistence type="inferred from homology"/>
<dbReference type="InterPro" id="IPR036236">
    <property type="entry name" value="Znf_C2H2_sf"/>
</dbReference>
<dbReference type="Gene3D" id="3.30.160.60">
    <property type="entry name" value="Classic Zinc Finger"/>
    <property type="match status" value="2"/>
</dbReference>
<evidence type="ECO:0000256" key="3">
    <source>
        <dbReference type="ARBA" id="ARBA00022737"/>
    </source>
</evidence>
<keyword evidence="6" id="KW-0539">Nucleus</keyword>
<evidence type="ECO:0000256" key="2">
    <source>
        <dbReference type="ARBA" id="ARBA00022723"/>
    </source>
</evidence>
<dbReference type="PROSITE" id="PS50157">
    <property type="entry name" value="ZINC_FINGER_C2H2_2"/>
    <property type="match status" value="3"/>
</dbReference>